<accession>A0A147IJE3</accession>
<dbReference type="Proteomes" id="UP000073923">
    <property type="component" value="Unassembled WGS sequence"/>
</dbReference>
<dbReference type="EMBL" id="LDTF01000136">
    <property type="protein sequence ID" value="KTT92767.1"/>
    <property type="molecule type" value="Genomic_DNA"/>
</dbReference>
<evidence type="ECO:0000313" key="1">
    <source>
        <dbReference type="EMBL" id="KTT92767.1"/>
    </source>
</evidence>
<evidence type="ECO:0000313" key="2">
    <source>
        <dbReference type="Proteomes" id="UP000073923"/>
    </source>
</evidence>
<protein>
    <submittedName>
        <fullName evidence="1">Uncharacterized protein</fullName>
    </submittedName>
</protein>
<name>A0A147IJE3_9SPHN</name>
<dbReference type="AlphaFoldDB" id="A0A147IJE3"/>
<organism evidence="1 2">
    <name type="scientific">Sphingomonas yabuuchiae</name>
    <dbReference type="NCBI Taxonomy" id="172044"/>
    <lineage>
        <taxon>Bacteria</taxon>
        <taxon>Pseudomonadati</taxon>
        <taxon>Pseudomonadota</taxon>
        <taxon>Alphaproteobacteria</taxon>
        <taxon>Sphingomonadales</taxon>
        <taxon>Sphingomonadaceae</taxon>
        <taxon>Sphingomonas</taxon>
    </lineage>
</organism>
<reference evidence="1 2" key="1">
    <citation type="journal article" date="2016" name="Front. Microbiol.">
        <title>Genomic Resource of Rice Seed Associated Bacteria.</title>
        <authorList>
            <person name="Midha S."/>
            <person name="Bansal K."/>
            <person name="Sharma S."/>
            <person name="Kumar N."/>
            <person name="Patil P.P."/>
            <person name="Chaudhry V."/>
            <person name="Patil P.B."/>
        </authorList>
    </citation>
    <scope>NUCLEOTIDE SEQUENCE [LARGE SCALE GENOMIC DNA]</scope>
    <source>
        <strain evidence="1 2">NS355</strain>
    </source>
</reference>
<proteinExistence type="predicted"/>
<gene>
    <name evidence="1" type="ORF">NS355_17655</name>
</gene>
<comment type="caution">
    <text evidence="1">The sequence shown here is derived from an EMBL/GenBank/DDBJ whole genome shotgun (WGS) entry which is preliminary data.</text>
</comment>
<sequence>MHCGITRFAIIKAGRIGCVDRIAADIIVPVYPIGISDRIGLHEATERRRIYTRLIIVHAEFRQPFLPGILEAPLIGAAGDTEFIITVDRNHRPIGVRHRDD</sequence>